<dbReference type="KEGG" id="bmy:BM_BM1603"/>
<dbReference type="RefSeq" id="XP_042932226.1">
    <property type="nucleotide sequence ID" value="XM_043076292.1"/>
</dbReference>
<organism evidence="1">
    <name type="scientific">Brugia malayi</name>
    <name type="common">Filarial nematode worm</name>
    <dbReference type="NCBI Taxonomy" id="6279"/>
    <lineage>
        <taxon>Eukaryota</taxon>
        <taxon>Metazoa</taxon>
        <taxon>Ecdysozoa</taxon>
        <taxon>Nematoda</taxon>
        <taxon>Chromadorea</taxon>
        <taxon>Rhabditida</taxon>
        <taxon>Spirurina</taxon>
        <taxon>Spiruromorpha</taxon>
        <taxon>Filarioidea</taxon>
        <taxon>Onchocercidae</taxon>
        <taxon>Brugia</taxon>
    </lineage>
</organism>
<sequence>MIFLISAANCIPEKLQISHRKNGLFIAFSSICTPQTIIFTRQVIITGQLSRSQVRAIMSRFDSYSREEQKAFINGFLGMIYDNYDTTRRIQSTVDGINRIVITILIILLLSATIALLFACIMGCRRSESDILVVENLNQIRITYTRCGESESYILFVEDQNQIYSSWRIRIRNTRRGESESDIFSAEKQNPILSLRKTESHILDAENQNQILSS</sequence>
<dbReference type="AlphaFoldDB" id="A0A4E9F8W9"/>
<dbReference type="EMBL" id="CAAKNF010000192">
    <property type="protein sequence ID" value="VIO90359.1"/>
    <property type="molecule type" value="Genomic_DNA"/>
</dbReference>
<gene>
    <name evidence="1" type="primary">Bm1603</name>
    <name evidence="1" type="ORF">BM_BM1603</name>
</gene>
<dbReference type="GeneID" id="66058359"/>
<reference evidence="1" key="1">
    <citation type="submission" date="2019-04" db="EMBL/GenBank/DDBJ databases">
        <authorList>
            <person name="Howe K."/>
            <person name="Paulini M."/>
            <person name="Williams G."/>
        </authorList>
    </citation>
    <scope>NUCLEOTIDE SEQUENCE [LARGE SCALE GENOMIC DNA]</scope>
    <source>
        <strain evidence="1">FR3</strain>
    </source>
</reference>
<dbReference type="CTD" id="66058359"/>
<dbReference type="OrthoDB" id="5848843at2759"/>
<protein>
    <submittedName>
        <fullName evidence="1">Uncharacterized protein</fullName>
    </submittedName>
</protein>
<proteinExistence type="predicted"/>
<name>A0A4E9F8W9_BRUMA</name>
<evidence type="ECO:0000313" key="1">
    <source>
        <dbReference type="EMBL" id="VIO90359.1"/>
    </source>
</evidence>
<accession>A0A4E9F8W9</accession>